<dbReference type="InterPro" id="IPR026635">
    <property type="entry name" value="Efm4/METTL10"/>
</dbReference>
<dbReference type="AlphaFoldDB" id="A0A7R9K4S7"/>
<keyword evidence="4 5" id="KW-0949">S-adenosyl-L-methionine</keyword>
<evidence type="ECO:0000313" key="7">
    <source>
        <dbReference type="EMBL" id="CAD7603733.1"/>
    </source>
</evidence>
<protein>
    <recommendedName>
        <fullName evidence="5">Protein-lysine N-methyltransferase TGEB3V08_LOCUS8889</fullName>
        <ecNumber evidence="5">2.1.1.-</ecNumber>
    </recommendedName>
</protein>
<evidence type="ECO:0000256" key="2">
    <source>
        <dbReference type="ARBA" id="ARBA00022603"/>
    </source>
</evidence>
<dbReference type="Pfam" id="PF13847">
    <property type="entry name" value="Methyltransf_31"/>
    <property type="match status" value="1"/>
</dbReference>
<evidence type="ECO:0000256" key="4">
    <source>
        <dbReference type="ARBA" id="ARBA00022691"/>
    </source>
</evidence>
<dbReference type="InterPro" id="IPR025714">
    <property type="entry name" value="Methyltranfer_dom"/>
</dbReference>
<dbReference type="PANTHER" id="PTHR12843">
    <property type="entry name" value="PROTEIN-LYSINE N-METHYLTRANSFERASE METTL10"/>
    <property type="match status" value="1"/>
</dbReference>
<dbReference type="PANTHER" id="PTHR12843:SF5">
    <property type="entry name" value="EEF1A LYSINE METHYLTRANSFERASE 2"/>
    <property type="match status" value="1"/>
</dbReference>
<comment type="subcellular location">
    <subcellularLocation>
        <location evidence="5">Cytoplasm</location>
    </subcellularLocation>
</comment>
<dbReference type="HAMAP" id="MF_03188">
    <property type="entry name" value="Methyltr_EFM4"/>
    <property type="match status" value="1"/>
</dbReference>
<reference evidence="7" key="1">
    <citation type="submission" date="2020-11" db="EMBL/GenBank/DDBJ databases">
        <authorList>
            <person name="Tran Van P."/>
        </authorList>
    </citation>
    <scope>NUCLEOTIDE SEQUENCE</scope>
</reference>
<name>A0A7R9K4S7_TIMGE</name>
<dbReference type="CDD" id="cd02440">
    <property type="entry name" value="AdoMet_MTases"/>
    <property type="match status" value="1"/>
</dbReference>
<keyword evidence="2 5" id="KW-0489">Methyltransferase</keyword>
<feature type="domain" description="Methyltransferase" evidence="6">
    <location>
        <begin position="62"/>
        <end position="198"/>
    </location>
</feature>
<evidence type="ECO:0000256" key="5">
    <source>
        <dbReference type="HAMAP-Rule" id="MF_03188"/>
    </source>
</evidence>
<keyword evidence="3 5" id="KW-0808">Transferase</keyword>
<dbReference type="GO" id="GO:0016279">
    <property type="term" value="F:protein-lysine N-methyltransferase activity"/>
    <property type="evidence" value="ECO:0007669"/>
    <property type="project" value="UniProtKB-UniRule"/>
</dbReference>
<comment type="function">
    <text evidence="5">S-adenosyl-L-methionine-dependent protein-lysine N-methyltransferase that methylates elongation factor 1-alpha.</text>
</comment>
<dbReference type="EC" id="2.1.1.-" evidence="5"/>
<comment type="similarity">
    <text evidence="5">Belongs to the class I-like SAM-binding methyltransferase superfamily. EFM4 family.</text>
</comment>
<gene>
    <name evidence="7" type="ORF">TGEB3V08_LOCUS8889</name>
</gene>
<dbReference type="SUPFAM" id="SSF53335">
    <property type="entry name" value="S-adenosyl-L-methionine-dependent methyltransferases"/>
    <property type="match status" value="1"/>
</dbReference>
<proteinExistence type="inferred from homology"/>
<accession>A0A7R9K4S7</accession>
<evidence type="ECO:0000259" key="6">
    <source>
        <dbReference type="Pfam" id="PF13847"/>
    </source>
</evidence>
<evidence type="ECO:0000256" key="1">
    <source>
        <dbReference type="ARBA" id="ARBA00022490"/>
    </source>
</evidence>
<organism evidence="7">
    <name type="scientific">Timema genevievae</name>
    <name type="common">Walking stick</name>
    <dbReference type="NCBI Taxonomy" id="629358"/>
    <lineage>
        <taxon>Eukaryota</taxon>
        <taxon>Metazoa</taxon>
        <taxon>Ecdysozoa</taxon>
        <taxon>Arthropoda</taxon>
        <taxon>Hexapoda</taxon>
        <taxon>Insecta</taxon>
        <taxon>Pterygota</taxon>
        <taxon>Neoptera</taxon>
        <taxon>Polyneoptera</taxon>
        <taxon>Phasmatodea</taxon>
        <taxon>Timematodea</taxon>
        <taxon>Timematoidea</taxon>
        <taxon>Timematidae</taxon>
        <taxon>Timema</taxon>
    </lineage>
</organism>
<dbReference type="GO" id="GO:0005737">
    <property type="term" value="C:cytoplasm"/>
    <property type="evidence" value="ECO:0007669"/>
    <property type="project" value="UniProtKB-SubCell"/>
</dbReference>
<dbReference type="GO" id="GO:0032259">
    <property type="term" value="P:methylation"/>
    <property type="evidence" value="ECO:0007669"/>
    <property type="project" value="UniProtKB-KW"/>
</dbReference>
<evidence type="ECO:0000256" key="3">
    <source>
        <dbReference type="ARBA" id="ARBA00022679"/>
    </source>
</evidence>
<keyword evidence="1 5" id="KW-0963">Cytoplasm</keyword>
<dbReference type="EMBL" id="OE843696">
    <property type="protein sequence ID" value="CAD7603733.1"/>
    <property type="molecule type" value="Genomic_DNA"/>
</dbReference>
<dbReference type="Gene3D" id="3.40.50.150">
    <property type="entry name" value="Vaccinia Virus protein VP39"/>
    <property type="match status" value="1"/>
</dbReference>
<sequence>MSDNSDDDLQSSELGTREFWEDTYALEIGNFQDHGDVGEVWFGEDSSLRVTRWLSSCDDVLKDDAIIDLGCGNGMQLIELNREGFTNLTGVDYSKTAIDLAKAVADAQQNSTIKYEVCDILAEDSENVSTLLLSCYAVALDKGTYDAISLHPENAKEKRAKYVDRVGRLLKQQGLLVITSCNWTEVEIISHFCSKFERFHIIPTPTFQFGGKTGSLITSIVLRKKL</sequence>
<dbReference type="InterPro" id="IPR029063">
    <property type="entry name" value="SAM-dependent_MTases_sf"/>
</dbReference>